<dbReference type="AlphaFoldDB" id="A0A498MTL1"/>
<dbReference type="EMBL" id="QBIY01012651">
    <property type="protein sequence ID" value="RXN20085.1"/>
    <property type="molecule type" value="Genomic_DNA"/>
</dbReference>
<evidence type="ECO:0000313" key="2">
    <source>
        <dbReference type="EMBL" id="RXN20085.1"/>
    </source>
</evidence>
<evidence type="ECO:0000256" key="1">
    <source>
        <dbReference type="SAM" id="MobiDB-lite"/>
    </source>
</evidence>
<name>A0A498MTL1_LABRO</name>
<keyword evidence="3" id="KW-1185">Reference proteome</keyword>
<evidence type="ECO:0000313" key="3">
    <source>
        <dbReference type="Proteomes" id="UP000290572"/>
    </source>
</evidence>
<accession>A0A498MTL1</accession>
<dbReference type="Proteomes" id="UP000290572">
    <property type="component" value="Unassembled WGS sequence"/>
</dbReference>
<comment type="caution">
    <text evidence="2">The sequence shown here is derived from an EMBL/GenBank/DDBJ whole genome shotgun (WGS) entry which is preliminary data.</text>
</comment>
<feature type="region of interest" description="Disordered" evidence="1">
    <location>
        <begin position="1"/>
        <end position="32"/>
    </location>
</feature>
<reference evidence="2 3" key="1">
    <citation type="submission" date="2018-03" db="EMBL/GenBank/DDBJ databases">
        <title>Draft genome sequence of Rohu Carp (Labeo rohita).</title>
        <authorList>
            <person name="Das P."/>
            <person name="Kushwaha B."/>
            <person name="Joshi C.G."/>
            <person name="Kumar D."/>
            <person name="Nagpure N.S."/>
            <person name="Sahoo L."/>
            <person name="Das S.P."/>
            <person name="Bit A."/>
            <person name="Patnaik S."/>
            <person name="Meher P.K."/>
            <person name="Jayasankar P."/>
            <person name="Koringa P.G."/>
            <person name="Patel N.V."/>
            <person name="Hinsu A.T."/>
            <person name="Kumar R."/>
            <person name="Pandey M."/>
            <person name="Agarwal S."/>
            <person name="Srivastava S."/>
            <person name="Singh M."/>
            <person name="Iquebal M.A."/>
            <person name="Jaiswal S."/>
            <person name="Angadi U.B."/>
            <person name="Kumar N."/>
            <person name="Raza M."/>
            <person name="Shah T.M."/>
            <person name="Rai A."/>
            <person name="Jena J.K."/>
        </authorList>
    </citation>
    <scope>NUCLEOTIDE SEQUENCE [LARGE SCALE GENOMIC DNA]</scope>
    <source>
        <strain evidence="2">DASCIFA01</strain>
        <tissue evidence="2">Testis</tissue>
    </source>
</reference>
<organism evidence="2 3">
    <name type="scientific">Labeo rohita</name>
    <name type="common">Indian major carp</name>
    <name type="synonym">Cyprinus rohita</name>
    <dbReference type="NCBI Taxonomy" id="84645"/>
    <lineage>
        <taxon>Eukaryota</taxon>
        <taxon>Metazoa</taxon>
        <taxon>Chordata</taxon>
        <taxon>Craniata</taxon>
        <taxon>Vertebrata</taxon>
        <taxon>Euteleostomi</taxon>
        <taxon>Actinopterygii</taxon>
        <taxon>Neopterygii</taxon>
        <taxon>Teleostei</taxon>
        <taxon>Ostariophysi</taxon>
        <taxon>Cypriniformes</taxon>
        <taxon>Cyprinidae</taxon>
        <taxon>Labeoninae</taxon>
        <taxon>Labeonini</taxon>
        <taxon>Labeo</taxon>
    </lineage>
</organism>
<sequence>MKVMFNTPGISGDGAEESDPGQAFQRQTATGAAQQRFHITDSDVSRDTRLIYRYCQLLYFTLLKQAAIAFENDQVLQRPEGAAEKQGAIQAVKAKLNQARMSARRDYMGQLLRDFLHQ</sequence>
<feature type="compositionally biased region" description="Low complexity" evidence="1">
    <location>
        <begin position="21"/>
        <end position="32"/>
    </location>
</feature>
<gene>
    <name evidence="2" type="ORF">ROHU_007144</name>
</gene>
<protein>
    <submittedName>
        <fullName evidence="2">Epithelial chloride channel-like protein</fullName>
    </submittedName>
</protein>
<proteinExistence type="predicted"/>